<dbReference type="GO" id="GO:0004252">
    <property type="term" value="F:serine-type endopeptidase activity"/>
    <property type="evidence" value="ECO:0007669"/>
    <property type="project" value="UniProtKB-UniRule"/>
</dbReference>
<dbReference type="PANTHER" id="PTHR43718">
    <property type="entry name" value="LON PROTEASE"/>
    <property type="match status" value="1"/>
</dbReference>
<evidence type="ECO:0000256" key="15">
    <source>
        <dbReference type="PIRNR" id="PIRNR001174"/>
    </source>
</evidence>
<dbReference type="SMART" id="SM00464">
    <property type="entry name" value="LON"/>
    <property type="match status" value="1"/>
</dbReference>
<dbReference type="Gene3D" id="1.10.8.60">
    <property type="match status" value="1"/>
</dbReference>
<dbReference type="InterPro" id="IPR027543">
    <property type="entry name" value="Lon_bac"/>
</dbReference>
<comment type="caution">
    <text evidence="14">Lacks conserved residue(s) required for the propagation of feature annotation.</text>
</comment>
<comment type="caution">
    <text evidence="22">The sequence shown here is derived from an EMBL/GenBank/DDBJ whole genome shotgun (WGS) entry which is preliminary data.</text>
</comment>
<evidence type="ECO:0000256" key="10">
    <source>
        <dbReference type="ARBA" id="ARBA00053875"/>
    </source>
</evidence>
<evidence type="ECO:0000313" key="23">
    <source>
        <dbReference type="Proteomes" id="UP000377798"/>
    </source>
</evidence>
<evidence type="ECO:0000256" key="1">
    <source>
        <dbReference type="ARBA" id="ARBA00004496"/>
    </source>
</evidence>
<gene>
    <name evidence="22" type="primary">lon1</name>
    <name evidence="14" type="synonym">lon</name>
    <name evidence="22" type="ORF">NCTC13150_00602</name>
</gene>
<accession>A0A8H2M773</accession>
<dbReference type="GO" id="GO:0005524">
    <property type="term" value="F:ATP binding"/>
    <property type="evidence" value="ECO:0007669"/>
    <property type="project" value="UniProtKB-UniRule"/>
</dbReference>
<comment type="subcellular location">
    <subcellularLocation>
        <location evidence="1 14 15">Cytoplasm</location>
    </subcellularLocation>
</comment>
<evidence type="ECO:0000256" key="8">
    <source>
        <dbReference type="ARBA" id="ARBA00023016"/>
    </source>
</evidence>
<evidence type="ECO:0000259" key="20">
    <source>
        <dbReference type="PROSITE" id="PS51786"/>
    </source>
</evidence>
<evidence type="ECO:0000256" key="18">
    <source>
        <dbReference type="PROSITE-ProRule" id="PRU01122"/>
    </source>
</evidence>
<dbReference type="GO" id="GO:0043565">
    <property type="term" value="F:sequence-specific DNA binding"/>
    <property type="evidence" value="ECO:0007669"/>
    <property type="project" value="UniProtKB-UniRule"/>
</dbReference>
<dbReference type="CDD" id="cd19500">
    <property type="entry name" value="RecA-like_Lon"/>
    <property type="match status" value="1"/>
</dbReference>
<dbReference type="PROSITE" id="PS51787">
    <property type="entry name" value="LON_N"/>
    <property type="match status" value="1"/>
</dbReference>
<keyword evidence="2 14" id="KW-0963">Cytoplasm</keyword>
<dbReference type="FunFam" id="3.40.50.300:FF:000021">
    <property type="entry name" value="Lon protease homolog"/>
    <property type="match status" value="1"/>
</dbReference>
<dbReference type="AlphaFoldDB" id="A0A8H2M773"/>
<dbReference type="EMBL" id="CAACYI010000001">
    <property type="protein sequence ID" value="VFB16086.1"/>
    <property type="molecule type" value="Genomic_DNA"/>
</dbReference>
<dbReference type="GO" id="GO:0005737">
    <property type="term" value="C:cytoplasm"/>
    <property type="evidence" value="ECO:0007669"/>
    <property type="project" value="UniProtKB-SubCell"/>
</dbReference>
<dbReference type="RefSeq" id="WP_258182311.1">
    <property type="nucleotide sequence ID" value="NZ_CAACYI010000001.1"/>
</dbReference>
<dbReference type="Pfam" id="PF22667">
    <property type="entry name" value="Lon_lid"/>
    <property type="match status" value="1"/>
</dbReference>
<name>A0A8H2M773_9FIRM</name>
<evidence type="ECO:0000313" key="22">
    <source>
        <dbReference type="EMBL" id="VFB16086.1"/>
    </source>
</evidence>
<feature type="binding site" evidence="17">
    <location>
        <begin position="362"/>
        <end position="369"/>
    </location>
    <ligand>
        <name>ATP</name>
        <dbReference type="ChEBI" id="CHEBI:30616"/>
    </ligand>
</feature>
<evidence type="ECO:0000256" key="4">
    <source>
        <dbReference type="ARBA" id="ARBA00022741"/>
    </source>
</evidence>
<dbReference type="InterPro" id="IPR054594">
    <property type="entry name" value="Lon_lid"/>
</dbReference>
<evidence type="ECO:0000256" key="5">
    <source>
        <dbReference type="ARBA" id="ARBA00022801"/>
    </source>
</evidence>
<dbReference type="Pfam" id="PF02190">
    <property type="entry name" value="LON_substr_bdg"/>
    <property type="match status" value="1"/>
</dbReference>
<dbReference type="SUPFAM" id="SSF88697">
    <property type="entry name" value="PUA domain-like"/>
    <property type="match status" value="1"/>
</dbReference>
<dbReference type="PROSITE" id="PS51786">
    <property type="entry name" value="LON_PROTEOLYTIC"/>
    <property type="match status" value="1"/>
</dbReference>
<feature type="active site" evidence="14 16">
    <location>
        <position position="683"/>
    </location>
</feature>
<dbReference type="InterPro" id="IPR008268">
    <property type="entry name" value="Peptidase_S16_AS"/>
</dbReference>
<feature type="active site" evidence="14 16">
    <location>
        <position position="726"/>
    </location>
</feature>
<dbReference type="PIRSF" id="PIRSF001174">
    <property type="entry name" value="Lon_proteas"/>
    <property type="match status" value="1"/>
</dbReference>
<dbReference type="HAMAP" id="MF_01973">
    <property type="entry name" value="lon_bact"/>
    <property type="match status" value="1"/>
</dbReference>
<dbReference type="Pfam" id="PF05362">
    <property type="entry name" value="Lon_C"/>
    <property type="match status" value="1"/>
</dbReference>
<organism evidence="22 23">
    <name type="scientific">Urinicoccus massiliensis</name>
    <dbReference type="NCBI Taxonomy" id="1723382"/>
    <lineage>
        <taxon>Bacteria</taxon>
        <taxon>Bacillati</taxon>
        <taxon>Bacillota</taxon>
        <taxon>Tissierellia</taxon>
        <taxon>Tissierellales</taxon>
        <taxon>Peptoniphilaceae</taxon>
        <taxon>Urinicoccus</taxon>
    </lineage>
</organism>
<feature type="domain" description="Lon N-terminal" evidence="21">
    <location>
        <begin position="17"/>
        <end position="210"/>
    </location>
</feature>
<reference evidence="22 23" key="1">
    <citation type="submission" date="2019-02" db="EMBL/GenBank/DDBJ databases">
        <authorList>
            <consortium name="Pathogen Informatics"/>
        </authorList>
    </citation>
    <scope>NUCLEOTIDE SEQUENCE [LARGE SCALE GENOMIC DNA]</scope>
    <source>
        <strain evidence="22 23">3012STDY7089603</strain>
    </source>
</reference>
<evidence type="ECO:0000256" key="3">
    <source>
        <dbReference type="ARBA" id="ARBA00022670"/>
    </source>
</evidence>
<dbReference type="NCBIfam" id="TIGR00763">
    <property type="entry name" value="lon"/>
    <property type="match status" value="1"/>
</dbReference>
<dbReference type="InterPro" id="IPR008269">
    <property type="entry name" value="Lon_proteolytic"/>
</dbReference>
<dbReference type="InterPro" id="IPR003959">
    <property type="entry name" value="ATPase_AAA_core"/>
</dbReference>
<evidence type="ECO:0000256" key="12">
    <source>
        <dbReference type="ARBA" id="ARBA00071934"/>
    </source>
</evidence>
<comment type="induction">
    <text evidence="14">By heat shock.</text>
</comment>
<dbReference type="FunFam" id="1.20.5.5270:FF:000002">
    <property type="entry name" value="Lon protease homolog"/>
    <property type="match status" value="1"/>
</dbReference>
<evidence type="ECO:0000256" key="17">
    <source>
        <dbReference type="PIRSR" id="PIRSR001174-2"/>
    </source>
</evidence>
<dbReference type="SUPFAM" id="SSF54211">
    <property type="entry name" value="Ribosomal protein S5 domain 2-like"/>
    <property type="match status" value="1"/>
</dbReference>
<dbReference type="InterPro" id="IPR020568">
    <property type="entry name" value="Ribosomal_Su5_D2-typ_SF"/>
</dbReference>
<dbReference type="EC" id="3.4.21.53" evidence="11 14"/>
<dbReference type="SUPFAM" id="SSF52540">
    <property type="entry name" value="P-loop containing nucleoside triphosphate hydrolases"/>
    <property type="match status" value="1"/>
</dbReference>
<evidence type="ECO:0000256" key="6">
    <source>
        <dbReference type="ARBA" id="ARBA00022825"/>
    </source>
</evidence>
<dbReference type="PANTHER" id="PTHR43718:SF2">
    <property type="entry name" value="LON PROTEASE HOMOLOG, MITOCHONDRIAL"/>
    <property type="match status" value="1"/>
</dbReference>
<dbReference type="InterPro" id="IPR027417">
    <property type="entry name" value="P-loop_NTPase"/>
</dbReference>
<comment type="similarity">
    <text evidence="14 15 18 19">Belongs to the peptidase S16 family.</text>
</comment>
<evidence type="ECO:0000256" key="9">
    <source>
        <dbReference type="ARBA" id="ARBA00050665"/>
    </source>
</evidence>
<dbReference type="Gene3D" id="2.30.130.40">
    <property type="entry name" value="LON domain-like"/>
    <property type="match status" value="1"/>
</dbReference>
<dbReference type="PROSITE" id="PS01046">
    <property type="entry name" value="LON_SER"/>
    <property type="match status" value="1"/>
</dbReference>
<evidence type="ECO:0000256" key="13">
    <source>
        <dbReference type="ARBA" id="ARBA00082722"/>
    </source>
</evidence>
<dbReference type="InterPro" id="IPR014721">
    <property type="entry name" value="Ribsml_uS5_D2-typ_fold_subgr"/>
</dbReference>
<dbReference type="PRINTS" id="PR00830">
    <property type="entry name" value="ENDOLAPTASE"/>
</dbReference>
<keyword evidence="4 15" id="KW-0547">Nucleotide-binding</keyword>
<dbReference type="InterPro" id="IPR003593">
    <property type="entry name" value="AAA+_ATPase"/>
</dbReference>
<proteinExistence type="evidence at transcript level"/>
<dbReference type="InterPro" id="IPR046336">
    <property type="entry name" value="Lon_prtase_N_sf"/>
</dbReference>
<dbReference type="InterPro" id="IPR027065">
    <property type="entry name" value="Lon_Prtase"/>
</dbReference>
<evidence type="ECO:0000256" key="16">
    <source>
        <dbReference type="PIRSR" id="PIRSR001174-1"/>
    </source>
</evidence>
<dbReference type="GO" id="GO:0004176">
    <property type="term" value="F:ATP-dependent peptidase activity"/>
    <property type="evidence" value="ECO:0007669"/>
    <property type="project" value="UniProtKB-UniRule"/>
</dbReference>
<evidence type="ECO:0000256" key="14">
    <source>
        <dbReference type="HAMAP-Rule" id="MF_01973"/>
    </source>
</evidence>
<dbReference type="GO" id="GO:0006515">
    <property type="term" value="P:protein quality control for misfolded or incompletely synthesized proteins"/>
    <property type="evidence" value="ECO:0007669"/>
    <property type="project" value="UniProtKB-UniRule"/>
</dbReference>
<keyword evidence="5 14" id="KW-0378">Hydrolase</keyword>
<comment type="catalytic activity">
    <reaction evidence="9 14 15 18">
        <text>Hydrolysis of proteins in presence of ATP.</text>
        <dbReference type="EC" id="3.4.21.53"/>
    </reaction>
</comment>
<sequence length="782" mass="87597">MEKEKLGADLEMEMERLPIIALRGQVIFPKTISNFDAGRPMSIKAVEEAQKKDGKVFLLAQRQIDIEHPSQEDLYEVGTLARIKQVIKLPGGLLRVLVEGEERGQLMELEEENPLSGLIKTLPVKGIADPLKKEAYQRLIEEDLNQYVTLSPRLLAGILDPSLIFGNLEDFVEIAANYLDLSTEDNMALLAEQDLEKKLQVFHQILVKEIQLAKIQQSIDYQVKENMDKVQREYFLNEQIKVIRQELNGDEDGGDLVDEYRTRLQEKDLPQEVRDKGLKELKKLQQINPASPEYTVLLNYLDWILDLPWQEASQDNTDLALAREILNQDHYGLKDVKERILEFIALQLANPSAKGPILCLVGQPGVGKTSIAASIARALNKKYVRMSLGGLRDEAAIRGHRRTYVGALPGQIISLIKKAGTDNPLFLLDEIDKLSSSYQGDPASALLEVLDPEQNKSFSDHYLELPFDLSKVFFITTANSVSTIPGPLRDRMEILHLSGYTPYEKKEIAKRYLVPKLLKNAGLEEKTFKISDAVIDSLIEFYTREAGVRALEKELAKIIRRGLLKMNEEGLEKISVSQRNLRDFAGQKKFLKNPPSQKNEVGLVTGLAWTPVGGVTLDVEVTISQGKGKVLLTGKLGDVMKESAMTALTYLMTSLDRDLEDFRYSHDFHIHVPEGAVPKDGPSAGVTITTALYSAILNKPVYRDIAMTGEVTLRGQVLAIGGLKEKLLAAQRAGIKRVFIPKENEKDLLDFDEEVTKPLEIIGVKNVREILDLAVEGAHENK</sequence>
<dbReference type="InterPro" id="IPR003111">
    <property type="entry name" value="Lon_prtase_N"/>
</dbReference>
<dbReference type="SMART" id="SM00382">
    <property type="entry name" value="AAA"/>
    <property type="match status" value="1"/>
</dbReference>
<dbReference type="InterPro" id="IPR004815">
    <property type="entry name" value="Lon_bac/euk-typ"/>
</dbReference>
<protein>
    <recommendedName>
        <fullName evidence="12 14">Lon protease</fullName>
        <ecNumber evidence="11 14">3.4.21.53</ecNumber>
    </recommendedName>
    <alternativeName>
        <fullName evidence="13 14">ATP-dependent protease La</fullName>
    </alternativeName>
</protein>
<keyword evidence="23" id="KW-1185">Reference proteome</keyword>
<feature type="domain" description="Lon proteolytic" evidence="20">
    <location>
        <begin position="598"/>
        <end position="777"/>
    </location>
</feature>
<dbReference type="Gene3D" id="3.40.50.300">
    <property type="entry name" value="P-loop containing nucleotide triphosphate hydrolases"/>
    <property type="match status" value="1"/>
</dbReference>
<comment type="function">
    <text evidence="10 14">ATP-dependent serine protease that mediates the selective degradation of mutant and abnormal proteins as well as certain short-lived regulatory proteins. Required for cellular homeostasis and for survival from DNA damage and developmental changes induced by stress. Degrades polypeptides processively to yield small peptide fragments that are 5 to 10 amino acids long. Binds to DNA in a double-stranded, site-specific manner.</text>
</comment>
<keyword evidence="8 14" id="KW-0346">Stress response</keyword>
<evidence type="ECO:0000256" key="11">
    <source>
        <dbReference type="ARBA" id="ARBA00066743"/>
    </source>
</evidence>
<comment type="subunit">
    <text evidence="14 15">Homohexamer. Organized in a ring with a central cavity.</text>
</comment>
<dbReference type="Gene3D" id="1.20.5.5270">
    <property type="match status" value="1"/>
</dbReference>
<dbReference type="GO" id="GO:0016887">
    <property type="term" value="F:ATP hydrolysis activity"/>
    <property type="evidence" value="ECO:0007669"/>
    <property type="project" value="UniProtKB-UniRule"/>
</dbReference>
<evidence type="ECO:0000259" key="21">
    <source>
        <dbReference type="PROSITE" id="PS51787"/>
    </source>
</evidence>
<dbReference type="Gene3D" id="1.20.58.1480">
    <property type="match status" value="1"/>
</dbReference>
<dbReference type="GO" id="GO:0034605">
    <property type="term" value="P:cellular response to heat"/>
    <property type="evidence" value="ECO:0007669"/>
    <property type="project" value="UniProtKB-UniRule"/>
</dbReference>
<dbReference type="InterPro" id="IPR015947">
    <property type="entry name" value="PUA-like_sf"/>
</dbReference>
<evidence type="ECO:0000256" key="7">
    <source>
        <dbReference type="ARBA" id="ARBA00022840"/>
    </source>
</evidence>
<evidence type="ECO:0000256" key="2">
    <source>
        <dbReference type="ARBA" id="ARBA00022490"/>
    </source>
</evidence>
<dbReference type="Pfam" id="PF00004">
    <property type="entry name" value="AAA"/>
    <property type="match status" value="1"/>
</dbReference>
<dbReference type="Gene3D" id="3.30.230.10">
    <property type="match status" value="1"/>
</dbReference>
<evidence type="ECO:0000256" key="19">
    <source>
        <dbReference type="RuleBase" id="RU000591"/>
    </source>
</evidence>
<keyword evidence="3 14" id="KW-0645">Protease</keyword>
<dbReference type="Proteomes" id="UP000377798">
    <property type="component" value="Unassembled WGS sequence"/>
</dbReference>
<keyword evidence="6 14" id="KW-0720">Serine protease</keyword>
<keyword evidence="7 15" id="KW-0067">ATP-binding</keyword>